<dbReference type="GO" id="GO:0006310">
    <property type="term" value="P:DNA recombination"/>
    <property type="evidence" value="ECO:0007669"/>
    <property type="project" value="UniProtKB-KW"/>
</dbReference>
<evidence type="ECO:0000256" key="4">
    <source>
        <dbReference type="ARBA" id="ARBA00023172"/>
    </source>
</evidence>
<evidence type="ECO:0000259" key="6">
    <source>
        <dbReference type="PROSITE" id="PS51900"/>
    </source>
</evidence>
<feature type="domain" description="Core-binding (CB)" evidence="6">
    <location>
        <begin position="14"/>
        <end position="98"/>
    </location>
</feature>
<name>A0A8B6M2W1_METTU</name>
<dbReference type="GO" id="GO:0003677">
    <property type="term" value="F:DNA binding"/>
    <property type="evidence" value="ECO:0007669"/>
    <property type="project" value="UniProtKB-UniRule"/>
</dbReference>
<dbReference type="GO" id="GO:0015074">
    <property type="term" value="P:DNA integration"/>
    <property type="evidence" value="ECO:0007669"/>
    <property type="project" value="UniProtKB-KW"/>
</dbReference>
<proteinExistence type="inferred from homology"/>
<dbReference type="InterPro" id="IPR044068">
    <property type="entry name" value="CB"/>
</dbReference>
<keyword evidence="4" id="KW-0233">DNA recombination</keyword>
<evidence type="ECO:0000256" key="2">
    <source>
        <dbReference type="ARBA" id="ARBA00022908"/>
    </source>
</evidence>
<sequence length="375" mass="42644">MKPGEAPRTNAGAITLRQAWERYRDAHMIRKGRNASTIASYRDHIERLFKDWLDKPLSRLGRQPDLVVERHDKITQKNGPYIANSSMRSLRAIYNHARRSNPDLSPINPVTAIDWNQEKRRNSGMGSEDIGGWLKELYTLQNPLRREYHLLTLLGGSRPAALKNVRIEDIDLRKRLLRIPKPKGGEKRAFDIPLSRAMIRCILRAIRLGRTFFPDQAEFWLFPADSAAGHLAEHREERDALSKWGNDLRQSYRTLSQAAGVSELDVHLLMNHSLPGVNAGYITRDKLLRDHLRTQQERISAIVFEKAGKTLDDSLLLWLTTTKLDAGVEPIRVLNQAAQLAQPQVRTIQSGARARAALCLVDRRDCREGRRGAAG</sequence>
<dbReference type="EMBL" id="CABFMQ020000068">
    <property type="protein sequence ID" value="VTZ49371.1"/>
    <property type="molecule type" value="Genomic_DNA"/>
</dbReference>
<evidence type="ECO:0000256" key="3">
    <source>
        <dbReference type="ARBA" id="ARBA00023125"/>
    </source>
</evidence>
<dbReference type="InterPro" id="IPR050808">
    <property type="entry name" value="Phage_Integrase"/>
</dbReference>
<evidence type="ECO:0000313" key="8">
    <source>
        <dbReference type="Proteomes" id="UP000485880"/>
    </source>
</evidence>
<dbReference type="InterPro" id="IPR011010">
    <property type="entry name" value="DNA_brk_join_enz"/>
</dbReference>
<gene>
    <name evidence="7" type="ORF">MPC4_160021</name>
</gene>
<dbReference type="InterPro" id="IPR013762">
    <property type="entry name" value="Integrase-like_cat_sf"/>
</dbReference>
<dbReference type="Proteomes" id="UP000485880">
    <property type="component" value="Unassembled WGS sequence"/>
</dbReference>
<comment type="caution">
    <text evidence="7">The sequence shown here is derived from an EMBL/GenBank/DDBJ whole genome shotgun (WGS) entry which is preliminary data.</text>
</comment>
<keyword evidence="2" id="KW-0229">DNA integration</keyword>
<dbReference type="AlphaFoldDB" id="A0A8B6M2W1"/>
<dbReference type="Gene3D" id="1.10.150.130">
    <property type="match status" value="1"/>
</dbReference>
<organism evidence="7 8">
    <name type="scientific">Methylocella tundrae</name>
    <dbReference type="NCBI Taxonomy" id="227605"/>
    <lineage>
        <taxon>Bacteria</taxon>
        <taxon>Pseudomonadati</taxon>
        <taxon>Pseudomonadota</taxon>
        <taxon>Alphaproteobacteria</taxon>
        <taxon>Hyphomicrobiales</taxon>
        <taxon>Beijerinckiaceae</taxon>
        <taxon>Methylocella</taxon>
    </lineage>
</organism>
<protein>
    <recommendedName>
        <fullName evidence="6">Core-binding (CB) domain-containing protein</fullName>
    </recommendedName>
</protein>
<dbReference type="PANTHER" id="PTHR30629:SF2">
    <property type="entry name" value="PROPHAGE INTEGRASE INTS-RELATED"/>
    <property type="match status" value="1"/>
</dbReference>
<dbReference type="RefSeq" id="WP_244628875.1">
    <property type="nucleotide sequence ID" value="NZ_CABFMQ020000068.1"/>
</dbReference>
<reference evidence="7 8" key="1">
    <citation type="submission" date="2019-05" db="EMBL/GenBank/DDBJ databases">
        <authorList>
            <person name="Farhan Ul Haque M."/>
        </authorList>
    </citation>
    <scope>NUCLEOTIDE SEQUENCE [LARGE SCALE GENOMIC DNA]</scope>
    <source>
        <strain evidence="7">2</strain>
    </source>
</reference>
<dbReference type="PROSITE" id="PS51900">
    <property type="entry name" value="CB"/>
    <property type="match status" value="1"/>
</dbReference>
<dbReference type="InterPro" id="IPR010998">
    <property type="entry name" value="Integrase_recombinase_N"/>
</dbReference>
<evidence type="ECO:0000256" key="1">
    <source>
        <dbReference type="ARBA" id="ARBA00008857"/>
    </source>
</evidence>
<dbReference type="PANTHER" id="PTHR30629">
    <property type="entry name" value="PROPHAGE INTEGRASE"/>
    <property type="match status" value="1"/>
</dbReference>
<comment type="similarity">
    <text evidence="1">Belongs to the 'phage' integrase family.</text>
</comment>
<keyword evidence="8" id="KW-1185">Reference proteome</keyword>
<dbReference type="SUPFAM" id="SSF56349">
    <property type="entry name" value="DNA breaking-rejoining enzymes"/>
    <property type="match status" value="1"/>
</dbReference>
<keyword evidence="3 5" id="KW-0238">DNA-binding</keyword>
<dbReference type="Gene3D" id="1.10.443.10">
    <property type="entry name" value="Intergrase catalytic core"/>
    <property type="match status" value="1"/>
</dbReference>
<evidence type="ECO:0000256" key="5">
    <source>
        <dbReference type="PROSITE-ProRule" id="PRU01248"/>
    </source>
</evidence>
<accession>A0A8B6M2W1</accession>
<evidence type="ECO:0000313" key="7">
    <source>
        <dbReference type="EMBL" id="VTZ49371.1"/>
    </source>
</evidence>